<feature type="domain" description="Nephrocystin 3-like N-terminal" evidence="4">
    <location>
        <begin position="202"/>
        <end position="362"/>
    </location>
</feature>
<dbReference type="Pfam" id="PF17111">
    <property type="entry name" value="PigL_N"/>
    <property type="match status" value="1"/>
</dbReference>
<proteinExistence type="predicted"/>
<dbReference type="PANTHER" id="PTHR10039">
    <property type="entry name" value="AMELOGENIN"/>
    <property type="match status" value="1"/>
</dbReference>
<dbReference type="PANTHER" id="PTHR10039:SF16">
    <property type="entry name" value="GPI INOSITOL-DEACYLASE"/>
    <property type="match status" value="1"/>
</dbReference>
<evidence type="ECO:0000313" key="6">
    <source>
        <dbReference type="Proteomes" id="UP000246991"/>
    </source>
</evidence>
<evidence type="ECO:0008006" key="7">
    <source>
        <dbReference type="Google" id="ProtNLM"/>
    </source>
</evidence>
<evidence type="ECO:0000256" key="1">
    <source>
        <dbReference type="ARBA" id="ARBA00022737"/>
    </source>
</evidence>
<feature type="domain" description="GPI inositol-deacylase winged helix" evidence="3">
    <location>
        <begin position="472"/>
        <end position="550"/>
    </location>
</feature>
<dbReference type="STRING" id="42249.A0A317SMI9"/>
<reference evidence="5 6" key="1">
    <citation type="submission" date="2018-03" db="EMBL/GenBank/DDBJ databases">
        <title>Genomes of Pezizomycetes fungi and the evolution of truffles.</title>
        <authorList>
            <person name="Murat C."/>
            <person name="Payen T."/>
            <person name="Noel B."/>
            <person name="Kuo A."/>
            <person name="Martin F.M."/>
        </authorList>
    </citation>
    <scope>NUCLEOTIDE SEQUENCE [LARGE SCALE GENOMIC DNA]</scope>
    <source>
        <strain evidence="5">091103-1</strain>
    </source>
</reference>
<protein>
    <recommendedName>
        <fullName evidence="7">NACHT domain-containing protein</fullName>
    </recommendedName>
</protein>
<comment type="caution">
    <text evidence="5">The sequence shown here is derived from an EMBL/GenBank/DDBJ whole genome shotgun (WGS) entry which is preliminary data.</text>
</comment>
<evidence type="ECO:0000259" key="3">
    <source>
        <dbReference type="Pfam" id="PF22939"/>
    </source>
</evidence>
<accession>A0A317SMI9</accession>
<dbReference type="Pfam" id="PF22939">
    <property type="entry name" value="WHD_GPIID"/>
    <property type="match status" value="1"/>
</dbReference>
<dbReference type="Pfam" id="PF24883">
    <property type="entry name" value="NPHP3_N"/>
    <property type="match status" value="1"/>
</dbReference>
<name>A0A317SMI9_9PEZI</name>
<evidence type="ECO:0000313" key="5">
    <source>
        <dbReference type="EMBL" id="PWW74656.1"/>
    </source>
</evidence>
<keyword evidence="1" id="KW-0677">Repeat</keyword>
<dbReference type="InterPro" id="IPR054471">
    <property type="entry name" value="GPIID_WHD"/>
</dbReference>
<evidence type="ECO:0000259" key="4">
    <source>
        <dbReference type="Pfam" id="PF24883"/>
    </source>
</evidence>
<gene>
    <name evidence="5" type="ORF">C7212DRAFT_282956</name>
</gene>
<evidence type="ECO:0000259" key="2">
    <source>
        <dbReference type="Pfam" id="PF17111"/>
    </source>
</evidence>
<sequence>MDPLSITASIITIVTLTGQLISLGYSYGAGVSGCPKELRDLSAELISFSTVLDAVRGVLDPTKNPTAGTHPTLIGNSLQTNLDECATQLKRFLLFLQKYQDPADGKVKKVVKRMMWPLKEQETKDWIARIEGYKSTFSLALSTDGLHLSRFISVNVLELKKDQEEERRVVIVGDKFQKTLNWLSPADRWRNYDAACMLRHPGTGGWLTERDGFKEWLQKDNSMLWIHGIPGCGKTILSSVIIDKIQDETEQTDTELIYYYFDFKEATKQTSRDLYGNLISQLLDHDGEVSPEVEKLYDDANGNPPNLDDLKVALTKLLATRPKTVIVIDALDECKDRSEIFDSLLKLHEPASGKVNLLITSRQEADIKWAFSGTPSIAIKPVDIKDDIKKFITAEMDRRPKLRRLPPHMKAEIMNALSIGADGMFRWVKHSLDRVARQRSNKAIRSTLNALSRNMDQTYERTLKNIPPEDATLAQRVLQWLVCSFRPLTLEELVEAIAVELGASTLDRTTLLNDPEDITDICAGLVSLGDDGKTVGLAHFSVKEYLISPHIMSSPIAAPFRIDLQETHILLAKRCLTYLSFEDFELGPTRDEAEFEQRVEDHPLLRYASQNWSLHALHYSPNRDDVEFLTLANGFLNPSAVGEHLLAWAQARHVEEAGVAGKWDGYLDCEVIKVLVKKEKQGIDALTRDPWALAGCECFGGGGSGGGRAVV</sequence>
<organism evidence="5 6">
    <name type="scientific">Tuber magnatum</name>
    <name type="common">white Piedmont truffle</name>
    <dbReference type="NCBI Taxonomy" id="42249"/>
    <lineage>
        <taxon>Eukaryota</taxon>
        <taxon>Fungi</taxon>
        <taxon>Dikarya</taxon>
        <taxon>Ascomycota</taxon>
        <taxon>Pezizomycotina</taxon>
        <taxon>Pezizomycetes</taxon>
        <taxon>Pezizales</taxon>
        <taxon>Tuberaceae</taxon>
        <taxon>Tuber</taxon>
    </lineage>
</organism>
<dbReference type="Gene3D" id="3.40.50.300">
    <property type="entry name" value="P-loop containing nucleotide triphosphate hydrolases"/>
    <property type="match status" value="1"/>
</dbReference>
<dbReference type="InterPro" id="IPR027417">
    <property type="entry name" value="P-loop_NTPase"/>
</dbReference>
<feature type="domain" description="Azaphilone pigments biosynthesis cluster protein L N-terminal" evidence="2">
    <location>
        <begin position="1"/>
        <end position="150"/>
    </location>
</feature>
<dbReference type="Proteomes" id="UP000246991">
    <property type="component" value="Unassembled WGS sequence"/>
</dbReference>
<dbReference type="AlphaFoldDB" id="A0A317SMI9"/>
<dbReference type="InterPro" id="IPR031348">
    <property type="entry name" value="PigL_N"/>
</dbReference>
<dbReference type="EMBL" id="PYWC01000058">
    <property type="protein sequence ID" value="PWW74656.1"/>
    <property type="molecule type" value="Genomic_DNA"/>
</dbReference>
<dbReference type="OrthoDB" id="195446at2759"/>
<keyword evidence="6" id="KW-1185">Reference proteome</keyword>
<dbReference type="SUPFAM" id="SSF52540">
    <property type="entry name" value="P-loop containing nucleoside triphosphate hydrolases"/>
    <property type="match status" value="1"/>
</dbReference>
<dbReference type="InterPro" id="IPR056884">
    <property type="entry name" value="NPHP3-like_N"/>
</dbReference>